<feature type="compositionally biased region" description="Acidic residues" evidence="1">
    <location>
        <begin position="63"/>
        <end position="72"/>
    </location>
</feature>
<feature type="non-terminal residue" evidence="2">
    <location>
        <position position="1"/>
    </location>
</feature>
<proteinExistence type="predicted"/>
<dbReference type="EMBL" id="HACG01030493">
    <property type="protein sequence ID" value="CEK77358.1"/>
    <property type="molecule type" value="Transcribed_RNA"/>
</dbReference>
<feature type="compositionally biased region" description="Polar residues" evidence="1">
    <location>
        <begin position="1"/>
        <end position="10"/>
    </location>
</feature>
<accession>A0A0B7A9B7</accession>
<name>A0A0B7A9B7_9EUPU</name>
<evidence type="ECO:0000256" key="1">
    <source>
        <dbReference type="SAM" id="MobiDB-lite"/>
    </source>
</evidence>
<feature type="non-terminal residue" evidence="2">
    <location>
        <position position="72"/>
    </location>
</feature>
<gene>
    <name evidence="2" type="primary">ORF104216</name>
</gene>
<evidence type="ECO:0000313" key="2">
    <source>
        <dbReference type="EMBL" id="CEK77358.1"/>
    </source>
</evidence>
<protein>
    <submittedName>
        <fullName evidence="2">Uncharacterized protein</fullName>
    </submittedName>
</protein>
<dbReference type="AlphaFoldDB" id="A0A0B7A9B7"/>
<feature type="region of interest" description="Disordered" evidence="1">
    <location>
        <begin position="1"/>
        <end position="22"/>
    </location>
</feature>
<feature type="region of interest" description="Disordered" evidence="1">
    <location>
        <begin position="41"/>
        <end position="72"/>
    </location>
</feature>
<reference evidence="2" key="1">
    <citation type="submission" date="2014-12" db="EMBL/GenBank/DDBJ databases">
        <title>Insight into the proteome of Arion vulgaris.</title>
        <authorList>
            <person name="Aradska J."/>
            <person name="Bulat T."/>
            <person name="Smidak R."/>
            <person name="Sarate P."/>
            <person name="Gangsoo J."/>
            <person name="Sialana F."/>
            <person name="Bilban M."/>
            <person name="Lubec G."/>
        </authorList>
    </citation>
    <scope>NUCLEOTIDE SEQUENCE</scope>
    <source>
        <tissue evidence="2">Skin</tissue>
    </source>
</reference>
<organism evidence="2">
    <name type="scientific">Arion vulgaris</name>
    <dbReference type="NCBI Taxonomy" id="1028688"/>
    <lineage>
        <taxon>Eukaryota</taxon>
        <taxon>Metazoa</taxon>
        <taxon>Spiralia</taxon>
        <taxon>Lophotrochozoa</taxon>
        <taxon>Mollusca</taxon>
        <taxon>Gastropoda</taxon>
        <taxon>Heterobranchia</taxon>
        <taxon>Euthyneura</taxon>
        <taxon>Panpulmonata</taxon>
        <taxon>Eupulmonata</taxon>
        <taxon>Stylommatophora</taxon>
        <taxon>Helicina</taxon>
        <taxon>Arionoidea</taxon>
        <taxon>Arionidae</taxon>
        <taxon>Arion</taxon>
    </lineage>
</organism>
<sequence length="72" mass="8251">KSFTRNTVGPLSSGGMRRKPSHKLMISRLRSIIEDVGFLAQRKDSTKPRLKQQSPPQSFLEADWSDIDDDHR</sequence>